<reference evidence="1" key="1">
    <citation type="journal article" date="2012" name="Proc. Natl. Acad. Sci. U.S.A.">
        <title>Antigenic diversity is generated by distinct evolutionary mechanisms in African trypanosome species.</title>
        <authorList>
            <person name="Jackson A.P."/>
            <person name="Berry A."/>
            <person name="Aslett M."/>
            <person name="Allison H.C."/>
            <person name="Burton P."/>
            <person name="Vavrova-Anderson J."/>
            <person name="Brown R."/>
            <person name="Browne H."/>
            <person name="Corton N."/>
            <person name="Hauser H."/>
            <person name="Gamble J."/>
            <person name="Gilderthorp R."/>
            <person name="Marcello L."/>
            <person name="McQuillan J."/>
            <person name="Otto T.D."/>
            <person name="Quail M.A."/>
            <person name="Sanders M.J."/>
            <person name="van Tonder A."/>
            <person name="Ginger M.L."/>
            <person name="Field M.C."/>
            <person name="Barry J.D."/>
            <person name="Hertz-Fowler C."/>
            <person name="Berriman M."/>
        </authorList>
    </citation>
    <scope>NUCLEOTIDE SEQUENCE [LARGE SCALE GENOMIC DNA]</scope>
    <source>
        <strain evidence="1">IL3000</strain>
    </source>
</reference>
<proteinExistence type="predicted"/>
<evidence type="ECO:0000313" key="2">
    <source>
        <dbReference type="Proteomes" id="UP000000702"/>
    </source>
</evidence>
<name>F9W3W8_TRYCI</name>
<accession>F9W3W8</accession>
<organism evidence="1 2">
    <name type="scientific">Trypanosoma congolense (strain IL3000)</name>
    <dbReference type="NCBI Taxonomy" id="1068625"/>
    <lineage>
        <taxon>Eukaryota</taxon>
        <taxon>Discoba</taxon>
        <taxon>Euglenozoa</taxon>
        <taxon>Kinetoplastea</taxon>
        <taxon>Metakinetoplastina</taxon>
        <taxon>Trypanosomatida</taxon>
        <taxon>Trypanosomatidae</taxon>
        <taxon>Trypanosoma</taxon>
        <taxon>Nannomonas</taxon>
    </lineage>
</organism>
<dbReference type="AlphaFoldDB" id="F9W3W8"/>
<keyword evidence="2" id="KW-1185">Reference proteome</keyword>
<protein>
    <submittedName>
        <fullName evidence="1">WGS project CAEQ00000000 data, annotated contig 1119</fullName>
    </submittedName>
</protein>
<evidence type="ECO:0000313" key="1">
    <source>
        <dbReference type="EMBL" id="CCD11846.1"/>
    </source>
</evidence>
<dbReference type="EMBL" id="CAEQ01000484">
    <property type="protein sequence ID" value="CCD11846.1"/>
    <property type="molecule type" value="Genomic_DNA"/>
</dbReference>
<sequence>MVTASRTLVQRDVRHCGAQHLRQLLQHFTTRSHPKHLAVYSIYTTAVLPPRATALSRRKHSNHISACPFELHHIKNESSRYTPTDSTSITANRRLPSTSHIIVKVIYPSNSLYFFTTGHQRHKKASIKPTRDYKCRNILTKSTDPKKICYFEMLQYFEIPQYSKILQ</sequence>
<comment type="caution">
    <text evidence="1">The sequence shown here is derived from an EMBL/GenBank/DDBJ whole genome shotgun (WGS) entry which is preliminary data.</text>
</comment>
<dbReference type="Proteomes" id="UP000000702">
    <property type="component" value="Unassembled WGS sequence"/>
</dbReference>
<gene>
    <name evidence="1" type="ORF">TCIL3000_0_27860</name>
</gene>
<dbReference type="VEuPathDB" id="TriTrypDB:TcIL3000_0_27860"/>